<protein>
    <submittedName>
        <fullName evidence="1">Uncharacterized protein</fullName>
    </submittedName>
</protein>
<sequence>MTDVRDNVSERQLNVLHQAASCSSCYDIRDIAIHVAENSSTAHDRFRPSWGSSGRRSPRVSVNLMFYLNPNCTVFEKYTHLHINLVFARDSPGTQLHLPIQRQRQPFHNGRSFENPRSFRARTTCPSTVNQKFSSTVQMLFDRSFTSPSLPSDGQLFVPSTLLFHHRPPHWARWPEWLEREFTDRKVRGSNPTSTSRLPCLGLGNLAVSQPSCFLCVAWQLGTERVLQLNDTISSSERILTTSRFVVVDLFTDLEHISAAVIRRTNQRPSTLPQLPIALFLIIVNPNFSVCGTSKTAERSSSQGNIGLQSAVFSNTAQDSLPE</sequence>
<proteinExistence type="predicted"/>
<reference evidence="1 2" key="1">
    <citation type="journal article" date="2018" name="Biotechnol. Adv.">
        <title>Improved genomic resources and new bioinformatic workflow for the carcinogenic parasite Clonorchis sinensis: Biotechnological implications.</title>
        <authorList>
            <person name="Wang D."/>
            <person name="Korhonen P.K."/>
            <person name="Gasser R.B."/>
            <person name="Young N.D."/>
        </authorList>
    </citation>
    <scope>NUCLEOTIDE SEQUENCE [LARGE SCALE GENOMIC DNA]</scope>
    <source>
        <strain evidence="1">Cs-k2</strain>
    </source>
</reference>
<accession>A0A3R7CF64</accession>
<dbReference type="InParanoid" id="A0A3R7CF64"/>
<reference evidence="1 2" key="2">
    <citation type="journal article" date="2021" name="Genomics">
        <title>High-quality reference genome for Clonorchis sinensis.</title>
        <authorList>
            <person name="Young N.D."/>
            <person name="Stroehlein A.J."/>
            <person name="Kinkar L."/>
            <person name="Wang T."/>
            <person name="Sohn W.M."/>
            <person name="Chang B.C.H."/>
            <person name="Kaur P."/>
            <person name="Weisz D."/>
            <person name="Dudchenko O."/>
            <person name="Aiden E.L."/>
            <person name="Korhonen P.K."/>
            <person name="Gasser R.B."/>
        </authorList>
    </citation>
    <scope>NUCLEOTIDE SEQUENCE [LARGE SCALE GENOMIC DNA]</scope>
    <source>
        <strain evidence="1">Cs-k2</strain>
    </source>
</reference>
<keyword evidence="2" id="KW-1185">Reference proteome</keyword>
<dbReference type="EMBL" id="NIRI02000042">
    <property type="protein sequence ID" value="KAG5452513.1"/>
    <property type="molecule type" value="Genomic_DNA"/>
</dbReference>
<name>A0A3R7CF64_CLOSI</name>
<evidence type="ECO:0000313" key="1">
    <source>
        <dbReference type="EMBL" id="KAG5452513.1"/>
    </source>
</evidence>
<organism evidence="1 2">
    <name type="scientific">Clonorchis sinensis</name>
    <name type="common">Chinese liver fluke</name>
    <dbReference type="NCBI Taxonomy" id="79923"/>
    <lineage>
        <taxon>Eukaryota</taxon>
        <taxon>Metazoa</taxon>
        <taxon>Spiralia</taxon>
        <taxon>Lophotrochozoa</taxon>
        <taxon>Platyhelminthes</taxon>
        <taxon>Trematoda</taxon>
        <taxon>Digenea</taxon>
        <taxon>Opisthorchiida</taxon>
        <taxon>Opisthorchiata</taxon>
        <taxon>Opisthorchiidae</taxon>
        <taxon>Clonorchis</taxon>
    </lineage>
</organism>
<dbReference type="Proteomes" id="UP000286415">
    <property type="component" value="Unassembled WGS sequence"/>
</dbReference>
<gene>
    <name evidence="1" type="ORF">CSKR_103318</name>
</gene>
<comment type="caution">
    <text evidence="1">The sequence shown here is derived from an EMBL/GenBank/DDBJ whole genome shotgun (WGS) entry which is preliminary data.</text>
</comment>
<evidence type="ECO:0000313" key="2">
    <source>
        <dbReference type="Proteomes" id="UP000286415"/>
    </source>
</evidence>
<dbReference type="AlphaFoldDB" id="A0A3R7CF64"/>